<proteinExistence type="predicted"/>
<accession>A0A9N9WVU6</accession>
<feature type="signal peptide" evidence="1">
    <location>
        <begin position="1"/>
        <end position="18"/>
    </location>
</feature>
<feature type="chain" id="PRO_5040496351" evidence="1">
    <location>
        <begin position="19"/>
        <end position="92"/>
    </location>
</feature>
<sequence>MKTYLALLLLCTVFLTTSQSFVDKTVKTFQAERTCGYNEVCKEEFHKIFKCKCPAYLYCRSQGRYYNAVCSITDTGYIWSQERAYELTRSKK</sequence>
<name>A0A9N9WVU6_9DIPT</name>
<reference evidence="2" key="1">
    <citation type="submission" date="2022-01" db="EMBL/GenBank/DDBJ databases">
        <authorList>
            <person name="King R."/>
        </authorList>
    </citation>
    <scope>NUCLEOTIDE SEQUENCE</scope>
</reference>
<evidence type="ECO:0000256" key="1">
    <source>
        <dbReference type="SAM" id="SignalP"/>
    </source>
</evidence>
<keyword evidence="3" id="KW-1185">Reference proteome</keyword>
<dbReference type="AlphaFoldDB" id="A0A9N9WVU6"/>
<evidence type="ECO:0000313" key="3">
    <source>
        <dbReference type="Proteomes" id="UP001153620"/>
    </source>
</evidence>
<evidence type="ECO:0000313" key="2">
    <source>
        <dbReference type="EMBL" id="CAG9805940.1"/>
    </source>
</evidence>
<dbReference type="Proteomes" id="UP001153620">
    <property type="component" value="Chromosome 2"/>
</dbReference>
<reference evidence="2" key="2">
    <citation type="submission" date="2022-10" db="EMBL/GenBank/DDBJ databases">
        <authorList>
            <consortium name="ENA_rothamsted_submissions"/>
            <consortium name="culmorum"/>
            <person name="King R."/>
        </authorList>
    </citation>
    <scope>NUCLEOTIDE SEQUENCE</scope>
</reference>
<keyword evidence="1" id="KW-0732">Signal</keyword>
<dbReference type="EMBL" id="OU895878">
    <property type="protein sequence ID" value="CAG9805940.1"/>
    <property type="molecule type" value="Genomic_DNA"/>
</dbReference>
<organism evidence="2 3">
    <name type="scientific">Chironomus riparius</name>
    <dbReference type="NCBI Taxonomy" id="315576"/>
    <lineage>
        <taxon>Eukaryota</taxon>
        <taxon>Metazoa</taxon>
        <taxon>Ecdysozoa</taxon>
        <taxon>Arthropoda</taxon>
        <taxon>Hexapoda</taxon>
        <taxon>Insecta</taxon>
        <taxon>Pterygota</taxon>
        <taxon>Neoptera</taxon>
        <taxon>Endopterygota</taxon>
        <taxon>Diptera</taxon>
        <taxon>Nematocera</taxon>
        <taxon>Chironomoidea</taxon>
        <taxon>Chironomidae</taxon>
        <taxon>Chironominae</taxon>
        <taxon>Chironomus</taxon>
    </lineage>
</organism>
<protein>
    <submittedName>
        <fullName evidence="2">Uncharacterized protein</fullName>
    </submittedName>
</protein>
<dbReference type="OrthoDB" id="6373466at2759"/>
<gene>
    <name evidence="2" type="ORF">CHIRRI_LOCUS8806</name>
</gene>